<dbReference type="SUPFAM" id="SSF48239">
    <property type="entry name" value="Terpenoid cyclases/Protein prenyltransferases"/>
    <property type="match status" value="1"/>
</dbReference>
<dbReference type="GO" id="GO:0004660">
    <property type="term" value="F:protein farnesyltransferase activity"/>
    <property type="evidence" value="ECO:0007669"/>
    <property type="project" value="UniProtKB-UniRule"/>
</dbReference>
<keyword evidence="5 14" id="KW-0637">Prenyltransferase</keyword>
<dbReference type="AlphaFoldDB" id="A0A1A9WH29"/>
<dbReference type="GO" id="GO:0006629">
    <property type="term" value="P:lipid metabolic process"/>
    <property type="evidence" value="ECO:0007669"/>
    <property type="project" value="UniProtKB-KW"/>
</dbReference>
<dbReference type="Pfam" id="PF00432">
    <property type="entry name" value="Prenyltrans"/>
    <property type="match status" value="1"/>
</dbReference>
<dbReference type="FunFam" id="1.50.10.20:FF:000007">
    <property type="entry name" value="Protein farnesyltransferase subunit beta"/>
    <property type="match status" value="1"/>
</dbReference>
<comment type="similarity">
    <text evidence="1 14">Belongs to the protein prenyltransferase subunit beta family.</text>
</comment>
<dbReference type="InterPro" id="IPR045089">
    <property type="entry name" value="PGGT1B-like"/>
</dbReference>
<evidence type="ECO:0000256" key="13">
    <source>
        <dbReference type="ARBA" id="ARBA00064192"/>
    </source>
</evidence>
<name>A0A1A9WH29_9MUSC</name>
<comment type="cofactor">
    <cofactor evidence="14">
        <name>Zn(2+)</name>
        <dbReference type="ChEBI" id="CHEBI:29105"/>
    </cofactor>
    <text evidence="14">Binds 1 zinc ion per subunit.</text>
</comment>
<dbReference type="EC" id="2.5.1.58" evidence="2 14"/>
<dbReference type="InterPro" id="IPR026872">
    <property type="entry name" value="FTB"/>
</dbReference>
<dbReference type="PANTHER" id="PTHR11774:SF6">
    <property type="entry name" value="PROTEIN FARNESYLTRANSFERASE SUBUNIT BETA"/>
    <property type="match status" value="1"/>
</dbReference>
<reference evidence="17" key="2">
    <citation type="submission" date="2020-05" db="UniProtKB">
        <authorList>
            <consortium name="EnsemblMetazoa"/>
        </authorList>
    </citation>
    <scope>IDENTIFICATION</scope>
    <source>
        <strain evidence="17">IAEA</strain>
    </source>
</reference>
<evidence type="ECO:0000256" key="8">
    <source>
        <dbReference type="ARBA" id="ARBA00022737"/>
    </source>
</evidence>
<feature type="compositionally biased region" description="Acidic residues" evidence="15">
    <location>
        <begin position="422"/>
        <end position="437"/>
    </location>
</feature>
<evidence type="ECO:0000256" key="14">
    <source>
        <dbReference type="RuleBase" id="RU365056"/>
    </source>
</evidence>
<dbReference type="Gene3D" id="1.50.10.20">
    <property type="match status" value="1"/>
</dbReference>
<organism evidence="17 18">
    <name type="scientific">Glossina brevipalpis</name>
    <dbReference type="NCBI Taxonomy" id="37001"/>
    <lineage>
        <taxon>Eukaryota</taxon>
        <taxon>Metazoa</taxon>
        <taxon>Ecdysozoa</taxon>
        <taxon>Arthropoda</taxon>
        <taxon>Hexapoda</taxon>
        <taxon>Insecta</taxon>
        <taxon>Pterygota</taxon>
        <taxon>Neoptera</taxon>
        <taxon>Endopterygota</taxon>
        <taxon>Diptera</taxon>
        <taxon>Brachycera</taxon>
        <taxon>Muscomorpha</taxon>
        <taxon>Hippoboscoidea</taxon>
        <taxon>Glossinidae</taxon>
        <taxon>Glossina</taxon>
    </lineage>
</organism>
<keyword evidence="8" id="KW-0677">Repeat</keyword>
<evidence type="ECO:0000313" key="17">
    <source>
        <dbReference type="EnsemblMetazoa" id="GBRI019454-PA"/>
    </source>
</evidence>
<evidence type="ECO:0000256" key="7">
    <source>
        <dbReference type="ARBA" id="ARBA00022723"/>
    </source>
</evidence>
<dbReference type="EnsemblMetazoa" id="GBRI019454-RA">
    <property type="protein sequence ID" value="GBRI019454-PA"/>
    <property type="gene ID" value="GBRI019454"/>
</dbReference>
<comment type="function">
    <text evidence="12">Essential subunit of the farnesyltransferase complex. Catalyzes the transfer of a farnesyl moiety from farnesyl diphosphate to a cysteine at the fourth position from the C-terminus of several proteins having the C-terminal sequence Cys-aliphatic-aliphatic-X.</text>
</comment>
<comment type="subunit">
    <text evidence="14">Heterodimer of an alpha and a beta subunit.</text>
</comment>
<dbReference type="PANTHER" id="PTHR11774">
    <property type="entry name" value="GERANYLGERANYL TRANSFERASE TYPE BETA SUBUNIT"/>
    <property type="match status" value="1"/>
</dbReference>
<dbReference type="InterPro" id="IPR001330">
    <property type="entry name" value="Prenyltrans"/>
</dbReference>
<dbReference type="GO" id="GO:0097354">
    <property type="term" value="P:prenylation"/>
    <property type="evidence" value="ECO:0007669"/>
    <property type="project" value="UniProtKB-UniRule"/>
</dbReference>
<evidence type="ECO:0000256" key="3">
    <source>
        <dbReference type="ARBA" id="ARBA00015798"/>
    </source>
</evidence>
<accession>A0A1A9WH29</accession>
<dbReference type="InterPro" id="IPR008930">
    <property type="entry name" value="Terpenoid_cyclase/PrenylTrfase"/>
</dbReference>
<sequence>MDINIGEFRDYTLLKNFKYDDERVSTVTSREQQKTENSIEKCFDRYQQLKFLDPKIAKFHREEHQRFLESMLHRLPGNYECLDSSRPWCIYWILQAGHVLNFTFAPQILEHVVQFLIKCRHPAGGFAGGPDQYPHLATTYAAVNSLAIIGTPSAYRAISRDSLERFLFKVRETDGAFRMHVDGEIDIRGAYCAVSVAKLTNMSEQTLKKLFDKTGDWIAGCQTYEGGFSGTPDLEAHGGYTFCGIAALALLNEGHKCDQQQLLRWTLQRQMSYEGGFQGRTNKLVDGCYSFWVGATIPITQAIISNQNNQSIPKTLFDVGALQEYILLCCQKANGGLIDKPGKPQDLYHTCYTLTGVAIAQHAESTLHPSVLGDPINELLPTHPLFNVPPQAVAQTTHYYEQLNQLYAVNIKDNNICSENVSDNEEESEAMTTEDETNPSSVSSNNS</sequence>
<comment type="subunit">
    <text evidence="13">Heterodimer of FNTA and FNTB.</text>
</comment>
<proteinExistence type="inferred from homology"/>
<dbReference type="VEuPathDB" id="VectorBase:GBRI019454"/>
<evidence type="ECO:0000313" key="18">
    <source>
        <dbReference type="Proteomes" id="UP000091820"/>
    </source>
</evidence>
<feature type="compositionally biased region" description="Polar residues" evidence="15">
    <location>
        <begin position="438"/>
        <end position="447"/>
    </location>
</feature>
<dbReference type="GO" id="GO:0008270">
    <property type="term" value="F:zinc ion binding"/>
    <property type="evidence" value="ECO:0007669"/>
    <property type="project" value="UniProtKB-UniRule"/>
</dbReference>
<keyword evidence="9 14" id="KW-0862">Zinc</keyword>
<evidence type="ECO:0000256" key="9">
    <source>
        <dbReference type="ARBA" id="ARBA00022833"/>
    </source>
</evidence>
<comment type="function">
    <text evidence="14">Catalyzes the transfer of a farnesyl moiety from farnesyl diphosphate to a cysteine at the fourth position from the C-terminus of several proteins. The beta subunit is responsible for peptide-binding.</text>
</comment>
<evidence type="ECO:0000256" key="1">
    <source>
        <dbReference type="ARBA" id="ARBA00010497"/>
    </source>
</evidence>
<keyword evidence="6 14" id="KW-0808">Transferase</keyword>
<keyword evidence="7 14" id="KW-0479">Metal-binding</keyword>
<evidence type="ECO:0000256" key="2">
    <source>
        <dbReference type="ARBA" id="ARBA00012702"/>
    </source>
</evidence>
<evidence type="ECO:0000256" key="6">
    <source>
        <dbReference type="ARBA" id="ARBA00022679"/>
    </source>
</evidence>
<evidence type="ECO:0000259" key="16">
    <source>
        <dbReference type="Pfam" id="PF00432"/>
    </source>
</evidence>
<evidence type="ECO:0000256" key="4">
    <source>
        <dbReference type="ARBA" id="ARBA00022553"/>
    </source>
</evidence>
<feature type="region of interest" description="Disordered" evidence="15">
    <location>
        <begin position="421"/>
        <end position="447"/>
    </location>
</feature>
<keyword evidence="4" id="KW-0597">Phosphoprotein</keyword>
<dbReference type="CDD" id="cd02893">
    <property type="entry name" value="FTase"/>
    <property type="match status" value="1"/>
</dbReference>
<feature type="domain" description="Prenyltransferase alpha-alpha toroid" evidence="16">
    <location>
        <begin position="59"/>
        <end position="388"/>
    </location>
</feature>
<reference evidence="18" key="1">
    <citation type="submission" date="2014-03" db="EMBL/GenBank/DDBJ databases">
        <authorList>
            <person name="Aksoy S."/>
            <person name="Warren W."/>
            <person name="Wilson R.K."/>
        </authorList>
    </citation>
    <scope>NUCLEOTIDE SEQUENCE [LARGE SCALE GENOMIC DNA]</scope>
    <source>
        <strain evidence="18">IAEA</strain>
    </source>
</reference>
<comment type="catalytic activity">
    <reaction evidence="11">
        <text>L-cysteinyl-[protein] + (2E,6E)-farnesyl diphosphate = S-(2E,6E)-farnesyl-L-cysteinyl-[protein] + diphosphate</text>
        <dbReference type="Rhea" id="RHEA:13345"/>
        <dbReference type="Rhea" id="RHEA-COMP:10131"/>
        <dbReference type="Rhea" id="RHEA-COMP:11535"/>
        <dbReference type="ChEBI" id="CHEBI:29950"/>
        <dbReference type="ChEBI" id="CHEBI:33019"/>
        <dbReference type="ChEBI" id="CHEBI:86019"/>
        <dbReference type="ChEBI" id="CHEBI:175763"/>
        <dbReference type="EC" id="2.5.1.58"/>
    </reaction>
</comment>
<dbReference type="Proteomes" id="UP000091820">
    <property type="component" value="Unassembled WGS sequence"/>
</dbReference>
<keyword evidence="18" id="KW-1185">Reference proteome</keyword>
<dbReference type="GO" id="GO:0005965">
    <property type="term" value="C:protein farnesyltransferase complex"/>
    <property type="evidence" value="ECO:0007669"/>
    <property type="project" value="UniProtKB-UniRule"/>
</dbReference>
<evidence type="ECO:0000256" key="11">
    <source>
        <dbReference type="ARBA" id="ARBA00050225"/>
    </source>
</evidence>
<protein>
    <recommendedName>
        <fullName evidence="3 14">Protein farnesyltransferase subunit beta</fullName>
        <shortName evidence="14">FTase-beta</shortName>
        <ecNumber evidence="2 14">2.5.1.58</ecNumber>
    </recommendedName>
</protein>
<evidence type="ECO:0000256" key="5">
    <source>
        <dbReference type="ARBA" id="ARBA00022602"/>
    </source>
</evidence>
<evidence type="ECO:0000256" key="10">
    <source>
        <dbReference type="ARBA" id="ARBA00023098"/>
    </source>
</evidence>
<evidence type="ECO:0000256" key="15">
    <source>
        <dbReference type="SAM" id="MobiDB-lite"/>
    </source>
</evidence>
<evidence type="ECO:0000256" key="12">
    <source>
        <dbReference type="ARBA" id="ARBA00055850"/>
    </source>
</evidence>
<keyword evidence="10" id="KW-0443">Lipid metabolism</keyword>
<dbReference type="STRING" id="37001.A0A1A9WH29"/>